<protein>
    <submittedName>
        <fullName evidence="1">Uncharacterized protein</fullName>
    </submittedName>
</protein>
<dbReference type="AlphaFoldDB" id="A0A1K2H9P6"/>
<name>A0A1K2H9P6_9NEIS</name>
<dbReference type="EMBL" id="FPKR01000003">
    <property type="protein sequence ID" value="SFZ73520.1"/>
    <property type="molecule type" value="Genomic_DNA"/>
</dbReference>
<dbReference type="Proteomes" id="UP000186513">
    <property type="component" value="Unassembled WGS sequence"/>
</dbReference>
<dbReference type="OrthoDB" id="282517at2"/>
<gene>
    <name evidence="1" type="ORF">SAMN02745887_00871</name>
</gene>
<organism evidence="1 2">
    <name type="scientific">Chitinimonas taiwanensis DSM 18899</name>
    <dbReference type="NCBI Taxonomy" id="1121279"/>
    <lineage>
        <taxon>Bacteria</taxon>
        <taxon>Pseudomonadati</taxon>
        <taxon>Pseudomonadota</taxon>
        <taxon>Betaproteobacteria</taxon>
        <taxon>Neisseriales</taxon>
        <taxon>Chitinibacteraceae</taxon>
        <taxon>Chitinimonas</taxon>
    </lineage>
</organism>
<evidence type="ECO:0000313" key="1">
    <source>
        <dbReference type="EMBL" id="SFZ73520.1"/>
    </source>
</evidence>
<dbReference type="RefSeq" id="WP_072427416.1">
    <property type="nucleotide sequence ID" value="NZ_FPKR01000003.1"/>
</dbReference>
<reference evidence="1 2" key="1">
    <citation type="submission" date="2016-11" db="EMBL/GenBank/DDBJ databases">
        <authorList>
            <person name="Jaros S."/>
            <person name="Januszkiewicz K."/>
            <person name="Wedrychowicz H."/>
        </authorList>
    </citation>
    <scope>NUCLEOTIDE SEQUENCE [LARGE SCALE GENOMIC DNA]</scope>
    <source>
        <strain evidence="1 2">DSM 18899</strain>
    </source>
</reference>
<dbReference type="STRING" id="1121279.SAMN02745887_00871"/>
<accession>A0A1K2H9P6</accession>
<sequence>MSAIPLIHSPAHEDAPSIVRPAQAAAQRLPALPDVLAALHAGSLAPHAFDHRAHLFAAWSALLRYGVVEGAARFRPALRAYTAHLQAADKYHVTITEALLRLVAAALSASADSEGRWQAQWQRFERRHAALFRSSREVLADYYSDACLLQDEARLRFVPPDLRALPPTALDGPSME</sequence>
<proteinExistence type="predicted"/>
<evidence type="ECO:0000313" key="2">
    <source>
        <dbReference type="Proteomes" id="UP000186513"/>
    </source>
</evidence>
<keyword evidence="2" id="KW-1185">Reference proteome</keyword>